<protein>
    <submittedName>
        <fullName evidence="1">Uncharacterized protein</fullName>
    </submittedName>
</protein>
<dbReference type="Proteomes" id="UP000765509">
    <property type="component" value="Unassembled WGS sequence"/>
</dbReference>
<comment type="caution">
    <text evidence="1">The sequence shown here is derived from an EMBL/GenBank/DDBJ whole genome shotgun (WGS) entry which is preliminary data.</text>
</comment>
<dbReference type="AlphaFoldDB" id="A0A9Q3I1F8"/>
<reference evidence="1" key="1">
    <citation type="submission" date="2021-03" db="EMBL/GenBank/DDBJ databases">
        <title>Draft genome sequence of rust myrtle Austropuccinia psidii MF-1, a brazilian biotype.</title>
        <authorList>
            <person name="Quecine M.C."/>
            <person name="Pachon D.M.R."/>
            <person name="Bonatelli M.L."/>
            <person name="Correr F.H."/>
            <person name="Franceschini L.M."/>
            <person name="Leite T.F."/>
            <person name="Margarido G.R.A."/>
            <person name="Almeida C.A."/>
            <person name="Ferrarezi J.A."/>
            <person name="Labate C.A."/>
        </authorList>
    </citation>
    <scope>NUCLEOTIDE SEQUENCE</scope>
    <source>
        <strain evidence="1">MF-1</strain>
    </source>
</reference>
<name>A0A9Q3I1F8_9BASI</name>
<keyword evidence="2" id="KW-1185">Reference proteome</keyword>
<dbReference type="EMBL" id="AVOT02029671">
    <property type="protein sequence ID" value="MBW0522594.1"/>
    <property type="molecule type" value="Genomic_DNA"/>
</dbReference>
<accession>A0A9Q3I1F8</accession>
<evidence type="ECO:0000313" key="1">
    <source>
        <dbReference type="EMBL" id="MBW0522594.1"/>
    </source>
</evidence>
<organism evidence="1 2">
    <name type="scientific">Austropuccinia psidii MF-1</name>
    <dbReference type="NCBI Taxonomy" id="1389203"/>
    <lineage>
        <taxon>Eukaryota</taxon>
        <taxon>Fungi</taxon>
        <taxon>Dikarya</taxon>
        <taxon>Basidiomycota</taxon>
        <taxon>Pucciniomycotina</taxon>
        <taxon>Pucciniomycetes</taxon>
        <taxon>Pucciniales</taxon>
        <taxon>Sphaerophragmiaceae</taxon>
        <taxon>Austropuccinia</taxon>
    </lineage>
</organism>
<sequence length="126" mass="13917">MGLSREGIGNLRWGRFSHRGQAGTVFEIAEKGKISTGGTLSRNWVVDDETTSVKPGPKTLYLVIKNLEIENNKIKLIMRNPVSNTQPHLFYPLGALAGNLPNPGYCIEAGRVYHFDGHENDVTIPN</sequence>
<proteinExistence type="predicted"/>
<evidence type="ECO:0000313" key="2">
    <source>
        <dbReference type="Proteomes" id="UP000765509"/>
    </source>
</evidence>
<gene>
    <name evidence="1" type="ORF">O181_062309</name>
</gene>